<dbReference type="InterPro" id="IPR000629">
    <property type="entry name" value="RNA-helicase_DEAD-box_CS"/>
</dbReference>
<comment type="caution">
    <text evidence="16">The sequence shown here is derived from an EMBL/GenBank/DDBJ whole genome shotgun (WGS) entry which is preliminary data.</text>
</comment>
<evidence type="ECO:0000256" key="1">
    <source>
        <dbReference type="ARBA" id="ARBA00004123"/>
    </source>
</evidence>
<dbReference type="PANTHER" id="PTHR47959">
    <property type="entry name" value="ATP-DEPENDENT RNA HELICASE RHLE-RELATED"/>
    <property type="match status" value="1"/>
</dbReference>
<evidence type="ECO:0000259" key="14">
    <source>
        <dbReference type="PROSITE" id="PS51194"/>
    </source>
</evidence>
<feature type="compositionally biased region" description="Acidic residues" evidence="12">
    <location>
        <begin position="439"/>
        <end position="450"/>
    </location>
</feature>
<evidence type="ECO:0000256" key="4">
    <source>
        <dbReference type="ARBA" id="ARBA00022801"/>
    </source>
</evidence>
<evidence type="ECO:0008006" key="18">
    <source>
        <dbReference type="Google" id="ProtNLM"/>
    </source>
</evidence>
<evidence type="ECO:0000256" key="3">
    <source>
        <dbReference type="ARBA" id="ARBA00022741"/>
    </source>
</evidence>
<organism evidence="16 17">
    <name type="scientific">Malassezia globosa (strain ATCC MYA-4612 / CBS 7966)</name>
    <name type="common">Dandruff-associated fungus</name>
    <dbReference type="NCBI Taxonomy" id="425265"/>
    <lineage>
        <taxon>Eukaryota</taxon>
        <taxon>Fungi</taxon>
        <taxon>Dikarya</taxon>
        <taxon>Basidiomycota</taxon>
        <taxon>Ustilaginomycotina</taxon>
        <taxon>Malasseziomycetes</taxon>
        <taxon>Malasseziales</taxon>
        <taxon>Malasseziaceae</taxon>
        <taxon>Malassezia</taxon>
    </lineage>
</organism>
<dbReference type="CDD" id="cd17954">
    <property type="entry name" value="DEADc_DDX47"/>
    <property type="match status" value="1"/>
</dbReference>
<dbReference type="PANTHER" id="PTHR47959:SF20">
    <property type="entry name" value="RNA HELICASE"/>
    <property type="match status" value="1"/>
</dbReference>
<proteinExistence type="inferred from homology"/>
<dbReference type="GO" id="GO:0003724">
    <property type="term" value="F:RNA helicase activity"/>
    <property type="evidence" value="ECO:0007669"/>
    <property type="project" value="InterPro"/>
</dbReference>
<keyword evidence="6 11" id="KW-0067">ATP-binding</keyword>
<dbReference type="Gene3D" id="3.40.50.300">
    <property type="entry name" value="P-loop containing nucleotide triphosphate hydrolases"/>
    <property type="match status" value="2"/>
</dbReference>
<dbReference type="InterPro" id="IPR014001">
    <property type="entry name" value="Helicase_ATP-bd"/>
</dbReference>
<keyword evidence="4 11" id="KW-0378">Hydrolase</keyword>
<dbReference type="GO" id="GO:0005524">
    <property type="term" value="F:ATP binding"/>
    <property type="evidence" value="ECO:0007669"/>
    <property type="project" value="UniProtKB-KW"/>
</dbReference>
<dbReference type="RefSeq" id="XP_001732004.1">
    <property type="nucleotide sequence ID" value="XM_001731952.1"/>
</dbReference>
<dbReference type="PROSITE" id="PS51194">
    <property type="entry name" value="HELICASE_CTER"/>
    <property type="match status" value="1"/>
</dbReference>
<dbReference type="OrthoDB" id="10261904at2759"/>
<feature type="short sequence motif" description="Q motif" evidence="10">
    <location>
        <begin position="25"/>
        <end position="53"/>
    </location>
</feature>
<keyword evidence="8" id="KW-0539">Nucleus</keyword>
<dbReference type="InterPro" id="IPR044765">
    <property type="entry name" value="DDX47/Rrp3_DEADc"/>
</dbReference>
<evidence type="ECO:0000259" key="15">
    <source>
        <dbReference type="PROSITE" id="PS51195"/>
    </source>
</evidence>
<dbReference type="SUPFAM" id="SSF52540">
    <property type="entry name" value="P-loop containing nucleoside triphosphate hydrolases"/>
    <property type="match status" value="1"/>
</dbReference>
<dbReference type="VEuPathDB" id="FungiDB:MGL_1272"/>
<evidence type="ECO:0000256" key="11">
    <source>
        <dbReference type="RuleBase" id="RU000492"/>
    </source>
</evidence>
<dbReference type="InterPro" id="IPR001650">
    <property type="entry name" value="Helicase_C-like"/>
</dbReference>
<keyword evidence="17" id="KW-1185">Reference proteome</keyword>
<name>A8PWZ6_MALGO</name>
<evidence type="ECO:0000256" key="7">
    <source>
        <dbReference type="ARBA" id="ARBA00022884"/>
    </source>
</evidence>
<sequence length="470" mass="51606">MSSEDTAHATPHADAPDAEEHEKASSFSDLGVIEPICEACEKLHFSAPTDIQAQAIPHALQGRDVIGLAQTGSGKTAAFSIPILQGLWDDPRPLFACILAPTRELSYQISQQIEALGATIGVRCATIVGGMDMMTQSIALSKRPHVIVATPGRLQDHLENTKGFSLRSLRYLVMDEADRLLDLDFGPIIDKLLQNIPKERRTMLFSATMTTKVAKLQRASLRNPVRIEIGTKYSTVSTLQQYYLFMPFAHKDTYLVHLANEQVGHSIIVFTRTVHDAQRLAVLLRLLGFSAIPLHGQLSQTARLGALNKFKAGGRSIMVCTDVAARGLDIPAVDLVVNFDIPTHSKDYIHRVGRTARAGRQGRSVTLVTQYDVELLQRIEAAIGKRLDEFPGAGDRDMIMLLSERVGEAQRAAIRELQEKGFGNAGGAGRRKRKQAVGLEDERDRDDDTVEAGAYRSRATKAGGDGKRRR</sequence>
<dbReference type="Proteomes" id="UP000008837">
    <property type="component" value="Unassembled WGS sequence"/>
</dbReference>
<dbReference type="InterPro" id="IPR011545">
    <property type="entry name" value="DEAD/DEAH_box_helicase_dom"/>
</dbReference>
<dbReference type="OMA" id="GIGIKCC"/>
<feature type="compositionally biased region" description="Basic and acidic residues" evidence="12">
    <location>
        <begin position="14"/>
        <end position="24"/>
    </location>
</feature>
<dbReference type="Pfam" id="PF00271">
    <property type="entry name" value="Helicase_C"/>
    <property type="match status" value="1"/>
</dbReference>
<feature type="region of interest" description="Disordered" evidence="12">
    <location>
        <begin position="418"/>
        <end position="470"/>
    </location>
</feature>
<dbReference type="KEGG" id="mgl:MGL_1272"/>
<keyword evidence="7" id="KW-0694">RNA-binding</keyword>
<evidence type="ECO:0000313" key="17">
    <source>
        <dbReference type="Proteomes" id="UP000008837"/>
    </source>
</evidence>
<dbReference type="AlphaFoldDB" id="A8PWZ6"/>
<dbReference type="FunCoup" id="A8PWZ6">
    <property type="interactions" value="674"/>
</dbReference>
<evidence type="ECO:0000313" key="16">
    <source>
        <dbReference type="EMBL" id="EDP44790.1"/>
    </source>
</evidence>
<feature type="domain" description="Helicase ATP-binding" evidence="13">
    <location>
        <begin position="56"/>
        <end position="227"/>
    </location>
</feature>
<dbReference type="STRING" id="425265.A8PWZ6"/>
<dbReference type="GeneID" id="5856309"/>
<evidence type="ECO:0000256" key="9">
    <source>
        <dbReference type="ARBA" id="ARBA00024350"/>
    </source>
</evidence>
<evidence type="ECO:0000256" key="2">
    <source>
        <dbReference type="ARBA" id="ARBA00022517"/>
    </source>
</evidence>
<keyword evidence="2" id="KW-0690">Ribosome biogenesis</keyword>
<dbReference type="GO" id="GO:0010467">
    <property type="term" value="P:gene expression"/>
    <property type="evidence" value="ECO:0007669"/>
    <property type="project" value="UniProtKB-ARBA"/>
</dbReference>
<dbReference type="GO" id="GO:0016787">
    <property type="term" value="F:hydrolase activity"/>
    <property type="evidence" value="ECO:0007669"/>
    <property type="project" value="UniProtKB-KW"/>
</dbReference>
<feature type="domain" description="DEAD-box RNA helicase Q" evidence="15">
    <location>
        <begin position="25"/>
        <end position="53"/>
    </location>
</feature>
<evidence type="ECO:0000259" key="13">
    <source>
        <dbReference type="PROSITE" id="PS51192"/>
    </source>
</evidence>
<comment type="subcellular location">
    <subcellularLocation>
        <location evidence="1">Nucleus</location>
    </subcellularLocation>
</comment>
<comment type="similarity">
    <text evidence="9">Belongs to the DEAD box helicase family. DDX47/RRP3 subfamily.</text>
</comment>
<dbReference type="PROSITE" id="PS51192">
    <property type="entry name" value="HELICASE_ATP_BIND_1"/>
    <property type="match status" value="1"/>
</dbReference>
<dbReference type="InterPro" id="IPR014014">
    <property type="entry name" value="RNA_helicase_DEAD_Q_motif"/>
</dbReference>
<evidence type="ECO:0000256" key="5">
    <source>
        <dbReference type="ARBA" id="ARBA00022806"/>
    </source>
</evidence>
<dbReference type="Pfam" id="PF00270">
    <property type="entry name" value="DEAD"/>
    <property type="match status" value="1"/>
</dbReference>
<protein>
    <recommendedName>
        <fullName evidence="18">ATP-dependent rRNA helicase RRP3</fullName>
    </recommendedName>
</protein>
<dbReference type="PROSITE" id="PS51195">
    <property type="entry name" value="Q_MOTIF"/>
    <property type="match status" value="1"/>
</dbReference>
<dbReference type="GO" id="GO:0005829">
    <property type="term" value="C:cytosol"/>
    <property type="evidence" value="ECO:0007669"/>
    <property type="project" value="TreeGrafter"/>
</dbReference>
<dbReference type="PROSITE" id="PS00039">
    <property type="entry name" value="DEAD_ATP_HELICASE"/>
    <property type="match status" value="1"/>
</dbReference>
<keyword evidence="3 11" id="KW-0547">Nucleotide-binding</keyword>
<evidence type="ECO:0000256" key="8">
    <source>
        <dbReference type="ARBA" id="ARBA00023242"/>
    </source>
</evidence>
<gene>
    <name evidence="16" type="ORF">MGL_1272</name>
</gene>
<evidence type="ECO:0000256" key="12">
    <source>
        <dbReference type="SAM" id="MobiDB-lite"/>
    </source>
</evidence>
<evidence type="ECO:0000256" key="6">
    <source>
        <dbReference type="ARBA" id="ARBA00022840"/>
    </source>
</evidence>
<dbReference type="InParanoid" id="A8PWZ6"/>
<evidence type="ECO:0000256" key="10">
    <source>
        <dbReference type="PROSITE-ProRule" id="PRU00552"/>
    </source>
</evidence>
<dbReference type="SMART" id="SM00487">
    <property type="entry name" value="DEXDc"/>
    <property type="match status" value="1"/>
</dbReference>
<dbReference type="GO" id="GO:0005634">
    <property type="term" value="C:nucleus"/>
    <property type="evidence" value="ECO:0007669"/>
    <property type="project" value="UniProtKB-SubCell"/>
</dbReference>
<dbReference type="SMART" id="SM00490">
    <property type="entry name" value="HELICc"/>
    <property type="match status" value="1"/>
</dbReference>
<reference evidence="16 17" key="1">
    <citation type="journal article" date="2007" name="Proc. Natl. Acad. Sci. U.S.A.">
        <title>Dandruff-associated Malassezia genomes reveal convergent and divergent virulence traits shared with plant and human fungal pathogens.</title>
        <authorList>
            <person name="Xu J."/>
            <person name="Saunders C.W."/>
            <person name="Hu P."/>
            <person name="Grant R.A."/>
            <person name="Boekhout T."/>
            <person name="Kuramae E.E."/>
            <person name="Kronstad J.W."/>
            <person name="Deangelis Y.M."/>
            <person name="Reeder N.L."/>
            <person name="Johnstone K.R."/>
            <person name="Leland M."/>
            <person name="Fieno A.M."/>
            <person name="Begley W.M."/>
            <person name="Sun Y."/>
            <person name="Lacey M.P."/>
            <person name="Chaudhary T."/>
            <person name="Keough T."/>
            <person name="Chu L."/>
            <person name="Sears R."/>
            <person name="Yuan B."/>
            <person name="Dawson T.L.Jr."/>
        </authorList>
    </citation>
    <scope>NUCLEOTIDE SEQUENCE [LARGE SCALE GENOMIC DNA]</scope>
    <source>
        <strain evidence="17">ATCC MYA-4612 / CBS 7966</strain>
    </source>
</reference>
<dbReference type="GO" id="GO:0042254">
    <property type="term" value="P:ribosome biogenesis"/>
    <property type="evidence" value="ECO:0007669"/>
    <property type="project" value="UniProtKB-KW"/>
</dbReference>
<dbReference type="GO" id="GO:0003723">
    <property type="term" value="F:RNA binding"/>
    <property type="evidence" value="ECO:0007669"/>
    <property type="project" value="UniProtKB-KW"/>
</dbReference>
<feature type="region of interest" description="Disordered" evidence="12">
    <location>
        <begin position="1"/>
        <end position="25"/>
    </location>
</feature>
<dbReference type="InterPro" id="IPR050079">
    <property type="entry name" value="DEAD_box_RNA_helicase"/>
</dbReference>
<dbReference type="InterPro" id="IPR027417">
    <property type="entry name" value="P-loop_NTPase"/>
</dbReference>
<dbReference type="EMBL" id="AAYY01000003">
    <property type="protein sequence ID" value="EDP44790.1"/>
    <property type="molecule type" value="Genomic_DNA"/>
</dbReference>
<feature type="domain" description="Helicase C-terminal" evidence="14">
    <location>
        <begin position="250"/>
        <end position="398"/>
    </location>
</feature>
<dbReference type="CDD" id="cd18787">
    <property type="entry name" value="SF2_C_DEAD"/>
    <property type="match status" value="1"/>
</dbReference>
<keyword evidence="5 11" id="KW-0347">Helicase</keyword>
<accession>A8PWZ6</accession>